<dbReference type="Pfam" id="PF01975">
    <property type="entry name" value="SurE"/>
    <property type="match status" value="1"/>
</dbReference>
<evidence type="ECO:0000259" key="8">
    <source>
        <dbReference type="Pfam" id="PF01975"/>
    </source>
</evidence>
<keyword evidence="5 7" id="KW-0547">Nucleotide-binding</keyword>
<dbReference type="SUPFAM" id="SSF64167">
    <property type="entry name" value="SurE-like"/>
    <property type="match status" value="1"/>
</dbReference>
<feature type="binding site" evidence="7">
    <location>
        <position position="39"/>
    </location>
    <ligand>
        <name>a divalent metal cation</name>
        <dbReference type="ChEBI" id="CHEBI:60240"/>
    </ligand>
</feature>
<evidence type="ECO:0000256" key="1">
    <source>
        <dbReference type="ARBA" id="ARBA00000815"/>
    </source>
</evidence>
<feature type="domain" description="Survival protein SurE-like phosphatase/nucleotidase" evidence="8">
    <location>
        <begin position="3"/>
        <end position="180"/>
    </location>
</feature>
<dbReference type="PANTHER" id="PTHR30457">
    <property type="entry name" value="5'-NUCLEOTIDASE SURE"/>
    <property type="match status" value="1"/>
</dbReference>
<feature type="binding site" evidence="7">
    <location>
        <position position="8"/>
    </location>
    <ligand>
        <name>a divalent metal cation</name>
        <dbReference type="ChEBI" id="CHEBI:60240"/>
    </ligand>
</feature>
<name>A0ABS8WFU8_9GAMM</name>
<proteinExistence type="inferred from homology"/>
<gene>
    <name evidence="7 9" type="primary">surE</name>
    <name evidence="9" type="ORF">K6Y31_15540</name>
</gene>
<dbReference type="GO" id="GO:0008254">
    <property type="term" value="F:3'-nucleotidase activity"/>
    <property type="evidence" value="ECO:0007669"/>
    <property type="project" value="UniProtKB-EC"/>
</dbReference>
<dbReference type="PANTHER" id="PTHR30457:SF12">
    <property type="entry name" value="5'_3'-NUCLEOTIDASE SURE"/>
    <property type="match status" value="1"/>
</dbReference>
<keyword evidence="6 7" id="KW-0378">Hydrolase</keyword>
<keyword evidence="3 7" id="KW-0963">Cytoplasm</keyword>
<keyword evidence="10" id="KW-1185">Reference proteome</keyword>
<evidence type="ECO:0000256" key="6">
    <source>
        <dbReference type="ARBA" id="ARBA00022801"/>
    </source>
</evidence>
<reference evidence="9 10" key="1">
    <citation type="journal article" date="2022" name="Environ. Microbiol. Rep.">
        <title>Eco-phylogenetic analyses reveal divergent evolution of vitamin B12 metabolism in the marine bacterial family 'Psychromonadaceae'.</title>
        <authorList>
            <person name="Jin X."/>
            <person name="Yang Y."/>
            <person name="Cao H."/>
            <person name="Gao B."/>
            <person name="Zhao Z."/>
        </authorList>
    </citation>
    <scope>NUCLEOTIDE SEQUENCE [LARGE SCALE GENOMIC DNA]</scope>
    <source>
        <strain evidence="9 10">MKS20</strain>
    </source>
</reference>
<dbReference type="Gene3D" id="3.40.1210.10">
    <property type="entry name" value="Survival protein SurE-like phosphatase/nucleotidase"/>
    <property type="match status" value="1"/>
</dbReference>
<accession>A0ABS8WFU8</accession>
<dbReference type="InterPro" id="IPR036523">
    <property type="entry name" value="SurE-like_sf"/>
</dbReference>
<organism evidence="9 10">
    <name type="scientific">Motilimonas cestriensis</name>
    <dbReference type="NCBI Taxonomy" id="2742685"/>
    <lineage>
        <taxon>Bacteria</taxon>
        <taxon>Pseudomonadati</taxon>
        <taxon>Pseudomonadota</taxon>
        <taxon>Gammaproteobacteria</taxon>
        <taxon>Alteromonadales</taxon>
        <taxon>Alteromonadales genera incertae sedis</taxon>
        <taxon>Motilimonas</taxon>
    </lineage>
</organism>
<dbReference type="InterPro" id="IPR002828">
    <property type="entry name" value="SurE-like_Pase/nucleotidase"/>
</dbReference>
<evidence type="ECO:0000313" key="10">
    <source>
        <dbReference type="Proteomes" id="UP001201273"/>
    </source>
</evidence>
<comment type="catalytic activity">
    <reaction evidence="1 7">
        <text>a ribonucleoside 5'-phosphate + H2O = a ribonucleoside + phosphate</text>
        <dbReference type="Rhea" id="RHEA:12484"/>
        <dbReference type="ChEBI" id="CHEBI:15377"/>
        <dbReference type="ChEBI" id="CHEBI:18254"/>
        <dbReference type="ChEBI" id="CHEBI:43474"/>
        <dbReference type="ChEBI" id="CHEBI:58043"/>
        <dbReference type="EC" id="3.1.3.5"/>
    </reaction>
</comment>
<dbReference type="HAMAP" id="MF_00060">
    <property type="entry name" value="SurE"/>
    <property type="match status" value="1"/>
</dbReference>
<comment type="cofactor">
    <cofactor evidence="7">
        <name>a divalent metal cation</name>
        <dbReference type="ChEBI" id="CHEBI:60240"/>
    </cofactor>
    <text evidence="7">Binds 1 divalent metal cation per subunit.</text>
</comment>
<comment type="similarity">
    <text evidence="2 7">Belongs to the SurE nucleotidase family.</text>
</comment>
<dbReference type="NCBIfam" id="NF001489">
    <property type="entry name" value="PRK00346.1-3"/>
    <property type="match status" value="1"/>
</dbReference>
<dbReference type="EC" id="3.1.3.5" evidence="7"/>
<evidence type="ECO:0000256" key="2">
    <source>
        <dbReference type="ARBA" id="ARBA00011062"/>
    </source>
</evidence>
<evidence type="ECO:0000256" key="4">
    <source>
        <dbReference type="ARBA" id="ARBA00022723"/>
    </source>
</evidence>
<feature type="binding site" evidence="7">
    <location>
        <position position="91"/>
    </location>
    <ligand>
        <name>a divalent metal cation</name>
        <dbReference type="ChEBI" id="CHEBI:60240"/>
    </ligand>
</feature>
<dbReference type="InterPro" id="IPR030048">
    <property type="entry name" value="SurE"/>
</dbReference>
<evidence type="ECO:0000256" key="5">
    <source>
        <dbReference type="ARBA" id="ARBA00022741"/>
    </source>
</evidence>
<comment type="caution">
    <text evidence="9">The sequence shown here is derived from an EMBL/GenBank/DDBJ whole genome shotgun (WGS) entry which is preliminary data.</text>
</comment>
<feature type="binding site" evidence="7">
    <location>
        <position position="9"/>
    </location>
    <ligand>
        <name>a divalent metal cation</name>
        <dbReference type="ChEBI" id="CHEBI:60240"/>
    </ligand>
</feature>
<dbReference type="EMBL" id="JAIMJA010000017">
    <property type="protein sequence ID" value="MCE2596225.1"/>
    <property type="molecule type" value="Genomic_DNA"/>
</dbReference>
<evidence type="ECO:0000313" key="9">
    <source>
        <dbReference type="EMBL" id="MCE2596225.1"/>
    </source>
</evidence>
<comment type="function">
    <text evidence="7">Nucleotidase that shows phosphatase activity on nucleoside 5'-monophosphates.</text>
</comment>
<dbReference type="NCBIfam" id="NF001490">
    <property type="entry name" value="PRK00346.1-4"/>
    <property type="match status" value="1"/>
</dbReference>
<sequence length="246" mass="26421">MRILVSNDDGVFAPGIACLSAALNDIAQVTTVAPERNHSGASNSLTLESPLRLRLLSNGFYSVNGTPTDSVHLAINELFDQEPDIVIAGINEGANLGDDVIYSGTVAAATEGRFLGLPALAVSLVGDQHYETAAHFCKIILAKLQQFGLKEAQVININVPDIPINEVKGIKLTRLGSRHRAEAMLKQQDPRGKDIFWIGPPGKTQDADEGTDFHAINNGYVSVTPLTIDLTHQSALAKMQQQWGES</sequence>
<comment type="subcellular location">
    <subcellularLocation>
        <location evidence="7">Cytoplasm</location>
    </subcellularLocation>
</comment>
<dbReference type="NCBIfam" id="TIGR00087">
    <property type="entry name" value="surE"/>
    <property type="match status" value="1"/>
</dbReference>
<evidence type="ECO:0000256" key="7">
    <source>
        <dbReference type="HAMAP-Rule" id="MF_00060"/>
    </source>
</evidence>
<dbReference type="RefSeq" id="WP_233053874.1">
    <property type="nucleotide sequence ID" value="NZ_JAIMJA010000017.1"/>
</dbReference>
<evidence type="ECO:0000256" key="3">
    <source>
        <dbReference type="ARBA" id="ARBA00022490"/>
    </source>
</evidence>
<keyword evidence="4 7" id="KW-0479">Metal-binding</keyword>
<protein>
    <recommendedName>
        <fullName evidence="7">5'-nucleotidase SurE</fullName>
        <ecNumber evidence="7">3.1.3.5</ecNumber>
    </recommendedName>
    <alternativeName>
        <fullName evidence="7">Nucleoside 5'-monophosphate phosphohydrolase</fullName>
    </alternativeName>
</protein>
<dbReference type="Proteomes" id="UP001201273">
    <property type="component" value="Unassembled WGS sequence"/>
</dbReference>